<protein>
    <submittedName>
        <fullName evidence="1">Uncharacterized protein</fullName>
    </submittedName>
</protein>
<keyword evidence="2" id="KW-1185">Reference proteome</keyword>
<reference evidence="1" key="1">
    <citation type="submission" date="2020-05" db="EMBL/GenBank/DDBJ databases">
        <title>Mycena genomes resolve the evolution of fungal bioluminescence.</title>
        <authorList>
            <person name="Tsai I.J."/>
        </authorList>
    </citation>
    <scope>NUCLEOTIDE SEQUENCE</scope>
    <source>
        <strain evidence="1">CCC161011</strain>
    </source>
</reference>
<comment type="caution">
    <text evidence="1">The sequence shown here is derived from an EMBL/GenBank/DDBJ whole genome shotgun (WGS) entry which is preliminary data.</text>
</comment>
<evidence type="ECO:0000313" key="2">
    <source>
        <dbReference type="Proteomes" id="UP000620124"/>
    </source>
</evidence>
<name>A0A8H6YP07_9AGAR</name>
<accession>A0A8H6YP07</accession>
<proteinExistence type="predicted"/>
<organism evidence="1 2">
    <name type="scientific">Mycena venus</name>
    <dbReference type="NCBI Taxonomy" id="2733690"/>
    <lineage>
        <taxon>Eukaryota</taxon>
        <taxon>Fungi</taxon>
        <taxon>Dikarya</taxon>
        <taxon>Basidiomycota</taxon>
        <taxon>Agaricomycotina</taxon>
        <taxon>Agaricomycetes</taxon>
        <taxon>Agaricomycetidae</taxon>
        <taxon>Agaricales</taxon>
        <taxon>Marasmiineae</taxon>
        <taxon>Mycenaceae</taxon>
        <taxon>Mycena</taxon>
    </lineage>
</organism>
<evidence type="ECO:0000313" key="1">
    <source>
        <dbReference type="EMBL" id="KAF7364620.1"/>
    </source>
</evidence>
<gene>
    <name evidence="1" type="ORF">MVEN_00331200</name>
</gene>
<dbReference type="EMBL" id="JACAZI010000003">
    <property type="protein sequence ID" value="KAF7364620.1"/>
    <property type="molecule type" value="Genomic_DNA"/>
</dbReference>
<dbReference type="AlphaFoldDB" id="A0A8H6YP07"/>
<dbReference type="Proteomes" id="UP000620124">
    <property type="component" value="Unassembled WGS sequence"/>
</dbReference>
<sequence>MPAINFRCFERPSASLSGEKFGIAAGAIPLQLPAARRQPSESDSFKPGNKGIASLPRSTAISLPVDISWSVHLRHTFT</sequence>